<name>A0ABY4BXY8_9MICO</name>
<protein>
    <submittedName>
        <fullName evidence="2">Fe-S cluster assembly protein HesB</fullName>
    </submittedName>
</protein>
<evidence type="ECO:0000313" key="3">
    <source>
        <dbReference type="Proteomes" id="UP000832097"/>
    </source>
</evidence>
<dbReference type="InterPro" id="IPR017658">
    <property type="entry name" value="HhH-GPD_base_excis"/>
</dbReference>
<feature type="domain" description="HhH-GPD" evidence="1">
    <location>
        <begin position="24"/>
        <end position="129"/>
    </location>
</feature>
<keyword evidence="3" id="KW-1185">Reference proteome</keyword>
<proteinExistence type="predicted"/>
<gene>
    <name evidence="2" type="ORF">MTO99_18020</name>
</gene>
<evidence type="ECO:0000313" key="2">
    <source>
        <dbReference type="EMBL" id="UOE44028.1"/>
    </source>
</evidence>
<sequence length="191" mass="20034">MGLHITGDTAADELLSDDAFALLVGMLLDQQVAMETAFAGPAKIRERLGAIDAATIAATDPDRLVEVFRQTPAVHRYPGSMAERVQALAAAVRDDWGGEASAIWTQGDPSGAEVLKRLKSLPGFGDQKARIFLALLGKQCGLDAPGWREAAGAYGEEGSFRSVADITSPESLAKVRATKQAAKQAAKAAKG</sequence>
<dbReference type="SUPFAM" id="SSF48150">
    <property type="entry name" value="DNA-glycosylase"/>
    <property type="match status" value="1"/>
</dbReference>
<dbReference type="NCBIfam" id="TIGR03252">
    <property type="entry name" value="HhH-GPD-type base excision DNA repair protein"/>
    <property type="match status" value="1"/>
</dbReference>
<dbReference type="Pfam" id="PF00730">
    <property type="entry name" value="HhH-GPD"/>
    <property type="match status" value="1"/>
</dbReference>
<dbReference type="InterPro" id="IPR011257">
    <property type="entry name" value="DNA_glycosylase"/>
</dbReference>
<dbReference type="RefSeq" id="WP_243555557.1">
    <property type="nucleotide sequence ID" value="NZ_CP094528.1"/>
</dbReference>
<accession>A0ABY4BXY8</accession>
<dbReference type="Proteomes" id="UP000832097">
    <property type="component" value="Chromosome"/>
</dbReference>
<dbReference type="Gene3D" id="1.10.340.30">
    <property type="entry name" value="Hypothetical protein, domain 2"/>
    <property type="match status" value="1"/>
</dbReference>
<organism evidence="2 3">
    <name type="scientific">Agromyces larvae</name>
    <dbReference type="NCBI Taxonomy" id="2929802"/>
    <lineage>
        <taxon>Bacteria</taxon>
        <taxon>Bacillati</taxon>
        <taxon>Actinomycetota</taxon>
        <taxon>Actinomycetes</taxon>
        <taxon>Micrococcales</taxon>
        <taxon>Microbacteriaceae</taxon>
        <taxon>Agromyces</taxon>
    </lineage>
</organism>
<reference evidence="2 3" key="1">
    <citation type="submission" date="2022-03" db="EMBL/GenBank/DDBJ databases">
        <title>Mucilaginibacter sp. isolated from the gut of Protaetia brevitarsis seulensis larvae.</title>
        <authorList>
            <person name="Won M."/>
            <person name="Kim S.-J."/>
            <person name="Kwon S.-W."/>
        </authorList>
    </citation>
    <scope>NUCLEOTIDE SEQUENCE [LARGE SCALE GENOMIC DNA]</scope>
    <source>
        <strain evidence="2 3">CFWR-12</strain>
    </source>
</reference>
<dbReference type="EMBL" id="CP094528">
    <property type="protein sequence ID" value="UOE44028.1"/>
    <property type="molecule type" value="Genomic_DNA"/>
</dbReference>
<evidence type="ECO:0000259" key="1">
    <source>
        <dbReference type="Pfam" id="PF00730"/>
    </source>
</evidence>
<dbReference type="InterPro" id="IPR003265">
    <property type="entry name" value="HhH-GPD_domain"/>
</dbReference>